<evidence type="ECO:0000313" key="3">
    <source>
        <dbReference type="Proteomes" id="UP001530400"/>
    </source>
</evidence>
<sequence length="371" mass="43747">MNYSLDYDDADSVRALLSRCIFRRSRLETCNNVEIEKQRALLELQRQHDEEMESLFKYLEVELTSVGKMYTQKMEVYTQKIAYLQDQFDESQIKLATANRTCDELDNEIVLLHEKLDEARLDNELLRERLDKYHAGSRKAQDELRQFEQNASLEIYTANSELKSTTQRTFELEREVAILRKRLCEQQEDMVNKRRQYFTELEYKNNEIAALRNELIPVRPKSDLSVLNTKVEVSDMNRNTVQNQDEELRKLKSENMAFVKKLYSHDAVSSSINVNSDKKWGVHSELTQENVFHKHRKICITKQPPLSTRSNKPLASPMHLLGEEISLSYSDSNDQDAENMRSPQIEIWRETLWKDADNSLSKRLERMYCNT</sequence>
<name>A0ABD3NDZ9_9STRA</name>
<reference evidence="2 3" key="1">
    <citation type="submission" date="2024-10" db="EMBL/GenBank/DDBJ databases">
        <title>Updated reference genomes for cyclostephanoid diatoms.</title>
        <authorList>
            <person name="Roberts W.R."/>
            <person name="Alverson A.J."/>
        </authorList>
    </citation>
    <scope>NUCLEOTIDE SEQUENCE [LARGE SCALE GENOMIC DNA]</scope>
    <source>
        <strain evidence="2 3">AJA010-31</strain>
    </source>
</reference>
<feature type="coiled-coil region" evidence="1">
    <location>
        <begin position="88"/>
        <end position="150"/>
    </location>
</feature>
<keyword evidence="1" id="KW-0175">Coiled coil</keyword>
<dbReference type="AlphaFoldDB" id="A0ABD3NDZ9"/>
<dbReference type="EMBL" id="JALLPJ020001240">
    <property type="protein sequence ID" value="KAL3773261.1"/>
    <property type="molecule type" value="Genomic_DNA"/>
</dbReference>
<dbReference type="Proteomes" id="UP001530400">
    <property type="component" value="Unassembled WGS sequence"/>
</dbReference>
<evidence type="ECO:0000256" key="1">
    <source>
        <dbReference type="SAM" id="Coils"/>
    </source>
</evidence>
<accession>A0ABD3NDZ9</accession>
<organism evidence="2 3">
    <name type="scientific">Cyclotella atomus</name>
    <dbReference type="NCBI Taxonomy" id="382360"/>
    <lineage>
        <taxon>Eukaryota</taxon>
        <taxon>Sar</taxon>
        <taxon>Stramenopiles</taxon>
        <taxon>Ochrophyta</taxon>
        <taxon>Bacillariophyta</taxon>
        <taxon>Coscinodiscophyceae</taxon>
        <taxon>Thalassiosirophycidae</taxon>
        <taxon>Stephanodiscales</taxon>
        <taxon>Stephanodiscaceae</taxon>
        <taxon>Cyclotella</taxon>
    </lineage>
</organism>
<keyword evidence="3" id="KW-1185">Reference proteome</keyword>
<comment type="caution">
    <text evidence="2">The sequence shown here is derived from an EMBL/GenBank/DDBJ whole genome shotgun (WGS) entry which is preliminary data.</text>
</comment>
<evidence type="ECO:0000313" key="2">
    <source>
        <dbReference type="EMBL" id="KAL3773261.1"/>
    </source>
</evidence>
<proteinExistence type="predicted"/>
<gene>
    <name evidence="2" type="ORF">ACHAWO_010961</name>
</gene>
<protein>
    <submittedName>
        <fullName evidence="2">Uncharacterized protein</fullName>
    </submittedName>
</protein>